<keyword evidence="6" id="KW-0325">Glycoprotein</keyword>
<evidence type="ECO:0000256" key="5">
    <source>
        <dbReference type="ARBA" id="ARBA00023136"/>
    </source>
</evidence>
<feature type="compositionally biased region" description="Polar residues" evidence="8">
    <location>
        <begin position="304"/>
        <end position="317"/>
    </location>
</feature>
<evidence type="ECO:0000256" key="8">
    <source>
        <dbReference type="SAM" id="MobiDB-lite"/>
    </source>
</evidence>
<dbReference type="AlphaFoldDB" id="A0A1J0R829"/>
<evidence type="ECO:0000313" key="10">
    <source>
        <dbReference type="EMBL" id="APD73936.1"/>
    </source>
</evidence>
<evidence type="ECO:0000256" key="2">
    <source>
        <dbReference type="ARBA" id="ARBA00004609"/>
    </source>
</evidence>
<dbReference type="SUPFAM" id="SSF118251">
    <property type="entry name" value="Variant surface glycoprotein MITAT 1.2, VSG 221, C-terminal domain"/>
    <property type="match status" value="1"/>
</dbReference>
<comment type="function">
    <text evidence="1">VSG forms a coat on the surface of the parasite. The trypanosome evades the immune response of the host by expressing a series of antigenically distinct VSGs from an estimated 1000 VSG genes.</text>
</comment>
<keyword evidence="5" id="KW-0472">Membrane</keyword>
<feature type="domain" description="Trypanosome variant surface glycoprotein A-type N-terminal" evidence="9">
    <location>
        <begin position="2"/>
        <end position="322"/>
    </location>
</feature>
<dbReference type="InterPro" id="IPR001812">
    <property type="entry name" value="Trypano_VSG_A_N_dom"/>
</dbReference>
<evidence type="ECO:0000256" key="3">
    <source>
        <dbReference type="ARBA" id="ARBA00022475"/>
    </source>
</evidence>
<dbReference type="GO" id="GO:0042783">
    <property type="term" value="P:symbiont-mediated evasion of host immune response"/>
    <property type="evidence" value="ECO:0007669"/>
    <property type="project" value="InterPro"/>
</dbReference>
<dbReference type="Gene3D" id="4.10.110.20">
    <property type="entry name" value="Variant surface glycoprotein MITAT 1.2, VSG 221, C-terminal domain"/>
    <property type="match status" value="1"/>
</dbReference>
<feature type="region of interest" description="Disordered" evidence="8">
    <location>
        <begin position="351"/>
        <end position="378"/>
    </location>
</feature>
<keyword evidence="4" id="KW-0336">GPI-anchor</keyword>
<evidence type="ECO:0000259" key="9">
    <source>
        <dbReference type="Pfam" id="PF00913"/>
    </source>
</evidence>
<protein>
    <submittedName>
        <fullName evidence="10">Variant surface glycoprotein 1125.2035</fullName>
    </submittedName>
</protein>
<evidence type="ECO:0000256" key="4">
    <source>
        <dbReference type="ARBA" id="ARBA00022622"/>
    </source>
</evidence>
<comment type="subcellular location">
    <subcellularLocation>
        <location evidence="2">Cell membrane</location>
        <topology evidence="2">Lipid-anchor</topology>
        <topology evidence="2">GPI-anchor</topology>
    </subcellularLocation>
</comment>
<dbReference type="Gene3D" id="3.90.150.10">
    <property type="entry name" value="Variant Surface Glycoprotein, subunit A domain 1"/>
    <property type="match status" value="1"/>
</dbReference>
<dbReference type="SUPFAM" id="SSF58087">
    <property type="entry name" value="Variant surface glycoprotein (N-terminal domain)"/>
    <property type="match status" value="1"/>
</dbReference>
<name>A0A1J0R829_9TRYP</name>
<dbReference type="Pfam" id="PF00913">
    <property type="entry name" value="Trypan_glycop"/>
    <property type="match status" value="1"/>
</dbReference>
<keyword evidence="3" id="KW-1003">Cell membrane</keyword>
<feature type="compositionally biased region" description="Basic and acidic residues" evidence="8">
    <location>
        <begin position="365"/>
        <end position="378"/>
    </location>
</feature>
<keyword evidence="7" id="KW-0449">Lipoprotein</keyword>
<evidence type="ECO:0000256" key="6">
    <source>
        <dbReference type="ARBA" id="ARBA00023180"/>
    </source>
</evidence>
<evidence type="ECO:0000256" key="1">
    <source>
        <dbReference type="ARBA" id="ARBA00002523"/>
    </source>
</evidence>
<sequence>MPAIVLSKANQIKKTQEAAQEVSQLAQAVAAATSDTNTSTVFQATALQAANCAENAATQYTKLLNDAQEVMLNGPKTAGHITEIADLLLKLSTGRSKWCLGSSSTKTTHTTVAQLGCPGIYVDTPPAATATDPTLVTKNGFAGLTGTAHVSSGTGHTACYLLASGASTIWGAAGPLNKKLAADFLELTAQESHGSETANLETLNAGAANGTFSPANSGPQKLFNAIHRLNNFELQNCGTTADEALQVAAADPTTQTLLAQALAARNSYEQANQATSDAQNMLKAAADGKVEEIGKNVMEKIKQTSTARIENTKQTSKQLKETPTAEQRRQSILLEHMNQRYQILQLSTDLEGEKNKRNAATSKAKLSDDDCQDKKGDSCKDGCKVEGEGTEKKCVVDPNYKPKQAEGVKAEGTGTTNTTASNSFLINKAPLLLAFLLLE</sequence>
<organism evidence="10">
    <name type="scientific">Trypanosoma brucei</name>
    <dbReference type="NCBI Taxonomy" id="5691"/>
    <lineage>
        <taxon>Eukaryota</taxon>
        <taxon>Discoba</taxon>
        <taxon>Euglenozoa</taxon>
        <taxon>Kinetoplastea</taxon>
        <taxon>Metakinetoplastina</taxon>
        <taxon>Trypanosomatida</taxon>
        <taxon>Trypanosomatidae</taxon>
        <taxon>Trypanosoma</taxon>
    </lineage>
</organism>
<evidence type="ECO:0000256" key="7">
    <source>
        <dbReference type="ARBA" id="ARBA00023288"/>
    </source>
</evidence>
<accession>A0A1J0R829</accession>
<dbReference type="InterPro" id="IPR027446">
    <property type="entry name" value="VSG_C_dom_sf"/>
</dbReference>
<dbReference type="EMBL" id="KX699980">
    <property type="protein sequence ID" value="APD73936.1"/>
    <property type="molecule type" value="Genomic_DNA"/>
</dbReference>
<dbReference type="VEuPathDB" id="TriTrypDB:Tb427_000261400"/>
<dbReference type="GO" id="GO:0098552">
    <property type="term" value="C:side of membrane"/>
    <property type="evidence" value="ECO:0007669"/>
    <property type="project" value="UniProtKB-KW"/>
</dbReference>
<reference evidence="10" key="1">
    <citation type="submission" date="2016-08" db="EMBL/GenBank/DDBJ databases">
        <title>VSG repertoire of Trypanosoma brucei EATRO 1125.</title>
        <authorList>
            <person name="Cross G.A."/>
        </authorList>
    </citation>
    <scope>NUCLEOTIDE SEQUENCE</scope>
    <source>
        <strain evidence="10">EATRO 1125</strain>
    </source>
</reference>
<feature type="region of interest" description="Disordered" evidence="8">
    <location>
        <begin position="304"/>
        <end position="327"/>
    </location>
</feature>
<dbReference type="GO" id="GO:0005886">
    <property type="term" value="C:plasma membrane"/>
    <property type="evidence" value="ECO:0007669"/>
    <property type="project" value="UniProtKB-SubCell"/>
</dbReference>
<proteinExistence type="predicted"/>
<dbReference type="VEuPathDB" id="TriTrypDB:Tb927.4.5530"/>